<feature type="compositionally biased region" description="Basic and acidic residues" evidence="5">
    <location>
        <begin position="591"/>
        <end position="611"/>
    </location>
</feature>
<evidence type="ECO:0000256" key="3">
    <source>
        <dbReference type="ARBA" id="ARBA00022827"/>
    </source>
</evidence>
<evidence type="ECO:0000256" key="1">
    <source>
        <dbReference type="ARBA" id="ARBA00010139"/>
    </source>
</evidence>
<name>A0AAV9QIW2_9PEZI</name>
<dbReference type="AlphaFoldDB" id="A0AAV9QIW2"/>
<dbReference type="SUPFAM" id="SSF51905">
    <property type="entry name" value="FAD/NAD(P)-binding domain"/>
    <property type="match status" value="1"/>
</dbReference>
<keyword evidence="4" id="KW-0560">Oxidoreductase</keyword>
<dbReference type="GO" id="GO:0004499">
    <property type="term" value="F:N,N-dimethylaniline monooxygenase activity"/>
    <property type="evidence" value="ECO:0007669"/>
    <property type="project" value="InterPro"/>
</dbReference>
<evidence type="ECO:0000256" key="5">
    <source>
        <dbReference type="SAM" id="MobiDB-lite"/>
    </source>
</evidence>
<evidence type="ECO:0000256" key="4">
    <source>
        <dbReference type="ARBA" id="ARBA00023002"/>
    </source>
</evidence>
<evidence type="ECO:0000313" key="7">
    <source>
        <dbReference type="Proteomes" id="UP001345827"/>
    </source>
</evidence>
<organism evidence="6 7">
    <name type="scientific">Vermiconidia calcicola</name>
    <dbReference type="NCBI Taxonomy" id="1690605"/>
    <lineage>
        <taxon>Eukaryota</taxon>
        <taxon>Fungi</taxon>
        <taxon>Dikarya</taxon>
        <taxon>Ascomycota</taxon>
        <taxon>Pezizomycotina</taxon>
        <taxon>Dothideomycetes</taxon>
        <taxon>Dothideomycetidae</taxon>
        <taxon>Mycosphaerellales</taxon>
        <taxon>Extremaceae</taxon>
        <taxon>Vermiconidia</taxon>
    </lineage>
</organism>
<dbReference type="Pfam" id="PF00743">
    <property type="entry name" value="FMO-like"/>
    <property type="match status" value="1"/>
</dbReference>
<dbReference type="InterPro" id="IPR020946">
    <property type="entry name" value="Flavin_mOase-like"/>
</dbReference>
<comment type="caution">
    <text evidence="6">The sequence shown here is derived from an EMBL/GenBank/DDBJ whole genome shotgun (WGS) entry which is preliminary data.</text>
</comment>
<gene>
    <name evidence="6" type="ORF">LTR25_001622</name>
</gene>
<dbReference type="GO" id="GO:0050661">
    <property type="term" value="F:NADP binding"/>
    <property type="evidence" value="ECO:0007669"/>
    <property type="project" value="InterPro"/>
</dbReference>
<protein>
    <recommendedName>
        <fullName evidence="8">Sterigmatocystin biosynthesis monooxygenase stcW</fullName>
    </recommendedName>
</protein>
<evidence type="ECO:0008006" key="8">
    <source>
        <dbReference type="Google" id="ProtNLM"/>
    </source>
</evidence>
<feature type="region of interest" description="Disordered" evidence="5">
    <location>
        <begin position="591"/>
        <end position="623"/>
    </location>
</feature>
<reference evidence="6 7" key="1">
    <citation type="submission" date="2023-06" db="EMBL/GenBank/DDBJ databases">
        <title>Black Yeasts Isolated from many extreme environments.</title>
        <authorList>
            <person name="Coleine C."/>
            <person name="Stajich J.E."/>
            <person name="Selbmann L."/>
        </authorList>
    </citation>
    <scope>NUCLEOTIDE SEQUENCE [LARGE SCALE GENOMIC DNA]</scope>
    <source>
        <strain evidence="6 7">CCFEE 5887</strain>
    </source>
</reference>
<evidence type="ECO:0000313" key="6">
    <source>
        <dbReference type="EMBL" id="KAK5544007.1"/>
    </source>
</evidence>
<comment type="similarity">
    <text evidence="1">Belongs to the FAD-binding monooxygenase family.</text>
</comment>
<sequence length="623" mass="71053">MAPDINMMASWSTDGYANNGVPRGDYEIPDIVLHGPYTRKIRVLSIGAGVTGIMNAYHIQKHLDNVEHVIYEKNDDIGGTWLENRYPGAACDIPSHAYTYPFALNPDWPRFFSYSPDIWKYLDKVCEVWDLRKYMTFKTEVVGCYWQQQSGEWLVKLKQTNPDGTTRLFEDRCHVLLHGTGILNNFKWPNIEGMEKFKGRIVHTARWPKNYQAEEWKKDRVAVIGSGASSIQTVPNMQPHAKHIDVFVRTGVWFVQIANNFGANHEYTPEQKADFRDPYKIVEHAKSIEDQVNGLWGTFYKNSKQQAEGQAALKVRTAEHLKDERLLKGFTPSWSVGCRRVTPGDPYMEAIQKPNVDVHFTPVTKIDETGVIGEDGIHREVDTIVCATGFDVSYRPRFPLVGQNGIDLADKWKVCPEGYLGLAIPDFPNLVTFIGPNWPVENGSVMGPLMYVSYYALEMIKKIQSEYICSMAPKQDVTDAFNEHCQEWIKHTVWVEECRSWYKNNETGRVNAVWPGSSLHYIETIKRPRWEDYEIEYLGPAKKNMWAFLGMGTVKALVNKEDPSPYLAVEAIDPAWMEAMDMDAKKVAETKMGELKAKHEEQEEKSKENVDKTAIASNGASNS</sequence>
<dbReference type="Gene3D" id="3.50.50.60">
    <property type="entry name" value="FAD/NAD(P)-binding domain"/>
    <property type="match status" value="2"/>
</dbReference>
<keyword evidence="3" id="KW-0274">FAD</keyword>
<dbReference type="PANTHER" id="PTHR42877:SF1">
    <property type="entry name" value="FAD-BINDING MONOOXYGENASE STCW"/>
    <property type="match status" value="1"/>
</dbReference>
<dbReference type="InterPro" id="IPR051209">
    <property type="entry name" value="FAD-bind_Monooxygenase_sf"/>
</dbReference>
<proteinExistence type="inferred from homology"/>
<keyword evidence="7" id="KW-1185">Reference proteome</keyword>
<evidence type="ECO:0000256" key="2">
    <source>
        <dbReference type="ARBA" id="ARBA00022630"/>
    </source>
</evidence>
<keyword evidence="2" id="KW-0285">Flavoprotein</keyword>
<dbReference type="Proteomes" id="UP001345827">
    <property type="component" value="Unassembled WGS sequence"/>
</dbReference>
<dbReference type="PANTHER" id="PTHR42877">
    <property type="entry name" value="L-ORNITHINE N(5)-MONOOXYGENASE-RELATED"/>
    <property type="match status" value="1"/>
</dbReference>
<dbReference type="InterPro" id="IPR036188">
    <property type="entry name" value="FAD/NAD-bd_sf"/>
</dbReference>
<accession>A0AAV9QIW2</accession>
<dbReference type="EMBL" id="JAXLQG010000002">
    <property type="protein sequence ID" value="KAK5544007.1"/>
    <property type="molecule type" value="Genomic_DNA"/>
</dbReference>
<dbReference type="GO" id="GO:0050660">
    <property type="term" value="F:flavin adenine dinucleotide binding"/>
    <property type="evidence" value="ECO:0007669"/>
    <property type="project" value="InterPro"/>
</dbReference>